<dbReference type="EC" id="3.4.11.2" evidence="3"/>
<keyword evidence="4" id="KW-1185">Reference proteome</keyword>
<dbReference type="GO" id="GO:0070006">
    <property type="term" value="F:metalloaminopeptidase activity"/>
    <property type="evidence" value="ECO:0007669"/>
    <property type="project" value="TreeGrafter"/>
</dbReference>
<dbReference type="PANTHER" id="PTHR11533:SF174">
    <property type="entry name" value="PUROMYCIN-SENSITIVE AMINOPEPTIDASE-RELATED"/>
    <property type="match status" value="1"/>
</dbReference>
<accession>A0A5C5XMP7</accession>
<evidence type="ECO:0000256" key="1">
    <source>
        <dbReference type="SAM" id="MobiDB-lite"/>
    </source>
</evidence>
<dbReference type="GO" id="GO:0016020">
    <property type="term" value="C:membrane"/>
    <property type="evidence" value="ECO:0007669"/>
    <property type="project" value="TreeGrafter"/>
</dbReference>
<organism evidence="3 4">
    <name type="scientific">Rubinisphaera italica</name>
    <dbReference type="NCBI Taxonomy" id="2527969"/>
    <lineage>
        <taxon>Bacteria</taxon>
        <taxon>Pseudomonadati</taxon>
        <taxon>Planctomycetota</taxon>
        <taxon>Planctomycetia</taxon>
        <taxon>Planctomycetales</taxon>
        <taxon>Planctomycetaceae</taxon>
        <taxon>Rubinisphaera</taxon>
    </lineage>
</organism>
<dbReference type="GO" id="GO:0005615">
    <property type="term" value="C:extracellular space"/>
    <property type="evidence" value="ECO:0007669"/>
    <property type="project" value="TreeGrafter"/>
</dbReference>
<feature type="region of interest" description="Disordered" evidence="1">
    <location>
        <begin position="751"/>
        <end position="780"/>
    </location>
</feature>
<reference evidence="3 4" key="1">
    <citation type="submission" date="2019-02" db="EMBL/GenBank/DDBJ databases">
        <title>Deep-cultivation of Planctomycetes and their phenomic and genomic characterization uncovers novel biology.</title>
        <authorList>
            <person name="Wiegand S."/>
            <person name="Jogler M."/>
            <person name="Boedeker C."/>
            <person name="Pinto D."/>
            <person name="Vollmers J."/>
            <person name="Rivas-Marin E."/>
            <person name="Kohn T."/>
            <person name="Peeters S.H."/>
            <person name="Heuer A."/>
            <person name="Rast P."/>
            <person name="Oberbeckmann S."/>
            <person name="Bunk B."/>
            <person name="Jeske O."/>
            <person name="Meyerdierks A."/>
            <person name="Storesund J.E."/>
            <person name="Kallscheuer N."/>
            <person name="Luecker S."/>
            <person name="Lage O.M."/>
            <person name="Pohl T."/>
            <person name="Merkel B.J."/>
            <person name="Hornburger P."/>
            <person name="Mueller R.-W."/>
            <person name="Bruemmer F."/>
            <person name="Labrenz M."/>
            <person name="Spormann A.M."/>
            <person name="Op Den Camp H."/>
            <person name="Overmann J."/>
            <person name="Amann R."/>
            <person name="Jetten M.S.M."/>
            <person name="Mascher T."/>
            <person name="Medema M.H."/>
            <person name="Devos D.P."/>
            <person name="Kaster A.-K."/>
            <person name="Ovreas L."/>
            <person name="Rohde M."/>
            <person name="Galperin M.Y."/>
            <person name="Jogler C."/>
        </authorList>
    </citation>
    <scope>NUCLEOTIDE SEQUENCE [LARGE SCALE GENOMIC DNA]</scope>
    <source>
        <strain evidence="3 4">Pan54</strain>
    </source>
</reference>
<dbReference type="InterPro" id="IPR014782">
    <property type="entry name" value="Peptidase_M1_dom"/>
</dbReference>
<feature type="compositionally biased region" description="Basic and acidic residues" evidence="1">
    <location>
        <begin position="751"/>
        <end position="772"/>
    </location>
</feature>
<comment type="caution">
    <text evidence="3">The sequence shown here is derived from an EMBL/GenBank/DDBJ whole genome shotgun (WGS) entry which is preliminary data.</text>
</comment>
<dbReference type="GO" id="GO:0043171">
    <property type="term" value="P:peptide catabolic process"/>
    <property type="evidence" value="ECO:0007669"/>
    <property type="project" value="TreeGrafter"/>
</dbReference>
<keyword evidence="3" id="KW-0378">Hydrolase</keyword>
<evidence type="ECO:0000313" key="4">
    <source>
        <dbReference type="Proteomes" id="UP000316095"/>
    </source>
</evidence>
<dbReference type="GO" id="GO:0042277">
    <property type="term" value="F:peptide binding"/>
    <property type="evidence" value="ECO:0007669"/>
    <property type="project" value="TreeGrafter"/>
</dbReference>
<dbReference type="EMBL" id="SJPG01000001">
    <property type="protein sequence ID" value="TWT63643.1"/>
    <property type="molecule type" value="Genomic_DNA"/>
</dbReference>
<dbReference type="Gene3D" id="1.10.390.10">
    <property type="entry name" value="Neutral Protease Domain 2"/>
    <property type="match status" value="1"/>
</dbReference>
<dbReference type="CDD" id="cd09604">
    <property type="entry name" value="M1_APN_like"/>
    <property type="match status" value="1"/>
</dbReference>
<dbReference type="InterPro" id="IPR027268">
    <property type="entry name" value="Peptidase_M4/M1_CTD_sf"/>
</dbReference>
<dbReference type="Pfam" id="PF01433">
    <property type="entry name" value="Peptidase_M1"/>
    <property type="match status" value="1"/>
</dbReference>
<evidence type="ECO:0000313" key="3">
    <source>
        <dbReference type="EMBL" id="TWT63643.1"/>
    </source>
</evidence>
<name>A0A5C5XMP7_9PLAN</name>
<dbReference type="Proteomes" id="UP000316095">
    <property type="component" value="Unassembled WGS sequence"/>
</dbReference>
<keyword evidence="3" id="KW-0645">Protease</keyword>
<proteinExistence type="predicted"/>
<protein>
    <submittedName>
        <fullName evidence="3">Aminopeptidase N</fullName>
        <ecNumber evidence="3">3.4.11.2</ecNumber>
    </submittedName>
</protein>
<dbReference type="GO" id="GO:0008270">
    <property type="term" value="F:zinc ion binding"/>
    <property type="evidence" value="ECO:0007669"/>
    <property type="project" value="InterPro"/>
</dbReference>
<dbReference type="GO" id="GO:0016285">
    <property type="term" value="F:alanyl aminopeptidase activity"/>
    <property type="evidence" value="ECO:0007669"/>
    <property type="project" value="UniProtKB-EC"/>
</dbReference>
<keyword evidence="3" id="KW-0031">Aminopeptidase</keyword>
<evidence type="ECO:0000259" key="2">
    <source>
        <dbReference type="Pfam" id="PF01433"/>
    </source>
</evidence>
<feature type="domain" description="Peptidase M1 membrane alanine aminopeptidase" evidence="2">
    <location>
        <begin position="357"/>
        <end position="563"/>
    </location>
</feature>
<sequence length="780" mass="90046">MHLLPIMILFGLVGYLVCPQPIQAEDIADPFRQLDERWPTANQYRLTTGSPGPEYWQQQADYQIEVALDESRKRIIGSAKIHYQNNSPHELTYLWLQLDANRFTPGSDKRLTTLTTVGDDLTVESLQRLLATTFDGGVKLKKVAEQSGKPLEHTVVKGMLRVDLPKPLASGASFDFAIDWEYAINNSKLVAGRTGYEMFDDGNAIFCIAQWFPRMCAYTDYGGWRHKQFLGRGEFTLEFGNYDVKISVPSDHVLMATGKLVNMKEILSETQNERLKAAINSDTPVFIVTAEEADKASGVTTYDEYKTWHFQAENVRDFAFATSRKFIWDACGQSVGDRRVLCMSLYPKEGMPLWDRYSTHAVAHTLEVYSRVTGIDYPYPHATAVMGVVGGGMEYPMICFNGPRPEEDGSYSKSTKERLIGVVIHEVGHNWFPMIINNDERHWMWLDEGFNSFVQTIAQREWDRDPDYTRGEPRRYTSYFANDKQRSIMTHPDAVFDIGSNAYSKPSTGLTLLRETILGRELFDFAFKEYCRRWAYKRPEPSDFFRSIEDASGIDLDWFWKGWYYTTDNCDFELVSITKKNLHDGNPKADKDRSEKKKATEYPNLIKEREVDVPRRIDKYETLLDFYDDYDPDAVTEKKAKTYAEFLERLTEEEKQVVSEVERLNLYQVKIINHGQLVMPLILKLIFSDGESEIRRFPAEIWRKSPDEVTPLLLTEKPIQAILVDPYHETGDIDLTNNRFPREIDNADVKITKPKKKIENPLKESLKKKDSTEETEDEKE</sequence>
<dbReference type="AlphaFoldDB" id="A0A5C5XMP7"/>
<gene>
    <name evidence="3" type="primary">pepN</name>
    <name evidence="3" type="ORF">Pan54_43980</name>
</gene>
<dbReference type="SUPFAM" id="SSF55486">
    <property type="entry name" value="Metalloproteases ('zincins'), catalytic domain"/>
    <property type="match status" value="1"/>
</dbReference>
<dbReference type="PANTHER" id="PTHR11533">
    <property type="entry name" value="PROTEASE M1 ZINC METALLOPROTEASE"/>
    <property type="match status" value="1"/>
</dbReference>
<dbReference type="InterPro" id="IPR050344">
    <property type="entry name" value="Peptidase_M1_aminopeptidases"/>
</dbReference>
<dbReference type="GO" id="GO:0005737">
    <property type="term" value="C:cytoplasm"/>
    <property type="evidence" value="ECO:0007669"/>
    <property type="project" value="TreeGrafter"/>
</dbReference>